<dbReference type="Proteomes" id="UP000193334">
    <property type="component" value="Chromosome"/>
</dbReference>
<dbReference type="PRINTS" id="PR00507">
    <property type="entry name" value="N12N6MTFRASE"/>
</dbReference>
<name>A0A1W6LL57_9BACT</name>
<keyword evidence="2 7" id="KW-0489">Methyltransferase</keyword>
<dbReference type="Pfam" id="PF07669">
    <property type="entry name" value="Eco57I"/>
    <property type="match status" value="1"/>
</dbReference>
<organism evidence="7 8">
    <name type="scientific">Sedimentisphaera salicampi</name>
    <dbReference type="NCBI Taxonomy" id="1941349"/>
    <lineage>
        <taxon>Bacteria</taxon>
        <taxon>Pseudomonadati</taxon>
        <taxon>Planctomycetota</taxon>
        <taxon>Phycisphaerae</taxon>
        <taxon>Sedimentisphaerales</taxon>
        <taxon>Sedimentisphaeraceae</taxon>
        <taxon>Sedimentisphaera</taxon>
    </lineage>
</organism>
<evidence type="ECO:0000313" key="8">
    <source>
        <dbReference type="Proteomes" id="UP000193334"/>
    </source>
</evidence>
<dbReference type="InterPro" id="IPR029063">
    <property type="entry name" value="SAM-dependent_MTases_sf"/>
</dbReference>
<evidence type="ECO:0000256" key="3">
    <source>
        <dbReference type="ARBA" id="ARBA00022679"/>
    </source>
</evidence>
<dbReference type="InterPro" id="IPR002052">
    <property type="entry name" value="DNA_methylase_N6_adenine_CS"/>
</dbReference>
<feature type="domain" description="Type II methyltransferase M.TaqI-like" evidence="6">
    <location>
        <begin position="87"/>
        <end position="260"/>
    </location>
</feature>
<dbReference type="GO" id="GO:0006304">
    <property type="term" value="P:DNA modification"/>
    <property type="evidence" value="ECO:0007669"/>
    <property type="project" value="InterPro"/>
</dbReference>
<proteinExistence type="predicted"/>
<dbReference type="EMBL" id="CP021023">
    <property type="protein sequence ID" value="ARN56483.1"/>
    <property type="molecule type" value="Genomic_DNA"/>
</dbReference>
<dbReference type="PANTHER" id="PTHR33841:SF1">
    <property type="entry name" value="DNA METHYLTRANSFERASE A"/>
    <property type="match status" value="1"/>
</dbReference>
<protein>
    <recommendedName>
        <fullName evidence="1">site-specific DNA-methyltransferase (adenine-specific)</fullName>
        <ecNumber evidence="1">2.1.1.72</ecNumber>
    </recommendedName>
</protein>
<dbReference type="KEGG" id="pbp:STSP1_00865"/>
<keyword evidence="3" id="KW-0808">Transferase</keyword>
<dbReference type="AlphaFoldDB" id="A0A1W6LL57"/>
<dbReference type="Gene3D" id="3.40.50.150">
    <property type="entry name" value="Vaccinia Virus protein VP39"/>
    <property type="match status" value="1"/>
</dbReference>
<evidence type="ECO:0000256" key="5">
    <source>
        <dbReference type="ARBA" id="ARBA00047942"/>
    </source>
</evidence>
<dbReference type="PANTHER" id="PTHR33841">
    <property type="entry name" value="DNA METHYLTRANSFERASE YEEA-RELATED"/>
    <property type="match status" value="1"/>
</dbReference>
<evidence type="ECO:0000259" key="6">
    <source>
        <dbReference type="Pfam" id="PF07669"/>
    </source>
</evidence>
<dbReference type="GO" id="GO:0032259">
    <property type="term" value="P:methylation"/>
    <property type="evidence" value="ECO:0007669"/>
    <property type="project" value="UniProtKB-KW"/>
</dbReference>
<evidence type="ECO:0000256" key="1">
    <source>
        <dbReference type="ARBA" id="ARBA00011900"/>
    </source>
</evidence>
<dbReference type="GO" id="GO:0009007">
    <property type="term" value="F:site-specific DNA-methyltransferase (adenine-specific) activity"/>
    <property type="evidence" value="ECO:0007669"/>
    <property type="project" value="UniProtKB-EC"/>
</dbReference>
<evidence type="ECO:0000256" key="2">
    <source>
        <dbReference type="ARBA" id="ARBA00022603"/>
    </source>
</evidence>
<dbReference type="PROSITE" id="PS00092">
    <property type="entry name" value="N6_MTASE"/>
    <property type="match status" value="1"/>
</dbReference>
<accession>A0A1W6LL57</accession>
<comment type="catalytic activity">
    <reaction evidence="5">
        <text>a 2'-deoxyadenosine in DNA + S-adenosyl-L-methionine = an N(6)-methyl-2'-deoxyadenosine in DNA + S-adenosyl-L-homocysteine + H(+)</text>
        <dbReference type="Rhea" id="RHEA:15197"/>
        <dbReference type="Rhea" id="RHEA-COMP:12418"/>
        <dbReference type="Rhea" id="RHEA-COMP:12419"/>
        <dbReference type="ChEBI" id="CHEBI:15378"/>
        <dbReference type="ChEBI" id="CHEBI:57856"/>
        <dbReference type="ChEBI" id="CHEBI:59789"/>
        <dbReference type="ChEBI" id="CHEBI:90615"/>
        <dbReference type="ChEBI" id="CHEBI:90616"/>
        <dbReference type="EC" id="2.1.1.72"/>
    </reaction>
</comment>
<dbReference type="InterPro" id="IPR011639">
    <property type="entry name" value="MethylTrfase_TaqI-like_dom"/>
</dbReference>
<dbReference type="InterPro" id="IPR050953">
    <property type="entry name" value="N4_N6_ade-DNA_methylase"/>
</dbReference>
<evidence type="ECO:0000256" key="4">
    <source>
        <dbReference type="ARBA" id="ARBA00022691"/>
    </source>
</evidence>
<dbReference type="STRING" id="1941349.STSP1_00865"/>
<keyword evidence="8" id="KW-1185">Reference proteome</keyword>
<gene>
    <name evidence="7" type="ORF">STSP1_00865</name>
</gene>
<evidence type="ECO:0000313" key="7">
    <source>
        <dbReference type="EMBL" id="ARN56483.1"/>
    </source>
</evidence>
<dbReference type="EC" id="2.1.1.72" evidence="1"/>
<dbReference type="GO" id="GO:0003676">
    <property type="term" value="F:nucleic acid binding"/>
    <property type="evidence" value="ECO:0007669"/>
    <property type="project" value="InterPro"/>
</dbReference>
<sequence length="503" mass="58611">MDRTNYNPDVLNCLANLSNDEVFTPPKLVNEMLDLLPPEIWKDKNAAFLDPVCKTGVFLREIAKRLTEGLKDEIPDLQERVNHIFRNQIFGIAITELTGLVSRRSVYCSKKADGKYSVCNEFQNEQGNILFNPCKHNWRRGRCTFCGAAQAVYERDDELEAHAYQFIHTEKPEDIFNMKFDVIVGNPPYQLSDGGAQASAIPLYHKFVQQAKKLKPRYLTMIIPSRWFAGGKGLNEFREEMLHDKRIRKLVDFPSTSDCFPGDVKVEGGVCYFLWDRDYSGNCEVKSIIGNEYDILERPLLERNSDIFIRYNKSANIFRKVNKKNEKSFSEYVSSRKPFGLPTNFQDYYYVRLENHLKLYANKKTVYVDTDKIIHNNSWINKHKILISMAYGMGNAKPYQVINKPFYAEPNSCCTETYLVIGPFDSKEICENVISYIKTKFFRFLVLLRKNTQHAAKGVYQFVPIQDFNEPWTDEKLYKKYGLDEEEISFIESMIRPMEMDNE</sequence>
<reference evidence="8" key="1">
    <citation type="submission" date="2017-04" db="EMBL/GenBank/DDBJ databases">
        <title>Comparative genomics and description of representatives of a novel lineage of planctomycetes thriving in anoxic sediments.</title>
        <authorList>
            <person name="Spring S."/>
            <person name="Bunk B."/>
            <person name="Sproer C."/>
        </authorList>
    </citation>
    <scope>NUCLEOTIDE SEQUENCE [LARGE SCALE GENOMIC DNA]</scope>
    <source>
        <strain evidence="8">ST-PulAB-D4</strain>
    </source>
</reference>
<dbReference type="RefSeq" id="WP_085755172.1">
    <property type="nucleotide sequence ID" value="NZ_CP021023.1"/>
</dbReference>
<dbReference type="SUPFAM" id="SSF53335">
    <property type="entry name" value="S-adenosyl-L-methionine-dependent methyltransferases"/>
    <property type="match status" value="1"/>
</dbReference>
<keyword evidence="4" id="KW-0949">S-adenosyl-L-methionine</keyword>